<protein>
    <submittedName>
        <fullName evidence="2">(pine wood nematode) hypothetical protein</fullName>
    </submittedName>
</protein>
<dbReference type="WBParaSite" id="BXY_0041000.1">
    <property type="protein sequence ID" value="BXY_0041000.1"/>
    <property type="gene ID" value="BXY_0041000"/>
</dbReference>
<feature type="compositionally biased region" description="Basic residues" evidence="1">
    <location>
        <begin position="243"/>
        <end position="257"/>
    </location>
</feature>
<dbReference type="Proteomes" id="UP000095284">
    <property type="component" value="Unplaced"/>
</dbReference>
<accession>A0A1I7RI81</accession>
<feature type="compositionally biased region" description="Acidic residues" evidence="1">
    <location>
        <begin position="279"/>
        <end position="298"/>
    </location>
</feature>
<proteinExistence type="predicted"/>
<dbReference type="AlphaFoldDB" id="A0A1I7RI81"/>
<name>A0A1I7RI81_BURXY</name>
<evidence type="ECO:0000313" key="2">
    <source>
        <dbReference type="EMBL" id="CAD5225808.1"/>
    </source>
</evidence>
<feature type="compositionally biased region" description="Polar residues" evidence="1">
    <location>
        <begin position="179"/>
        <end position="190"/>
    </location>
</feature>
<gene>
    <name evidence="2" type="ORF">BXYJ_LOCUS8730</name>
</gene>
<evidence type="ECO:0000256" key="1">
    <source>
        <dbReference type="SAM" id="MobiDB-lite"/>
    </source>
</evidence>
<organism evidence="3 5">
    <name type="scientific">Bursaphelenchus xylophilus</name>
    <name type="common">Pinewood nematode worm</name>
    <name type="synonym">Aphelenchoides xylophilus</name>
    <dbReference type="NCBI Taxonomy" id="6326"/>
    <lineage>
        <taxon>Eukaryota</taxon>
        <taxon>Metazoa</taxon>
        <taxon>Ecdysozoa</taxon>
        <taxon>Nematoda</taxon>
        <taxon>Chromadorea</taxon>
        <taxon>Rhabditida</taxon>
        <taxon>Tylenchina</taxon>
        <taxon>Tylenchomorpha</taxon>
        <taxon>Aphelenchoidea</taxon>
        <taxon>Aphelenchoididae</taxon>
        <taxon>Bursaphelenchus</taxon>
    </lineage>
</organism>
<evidence type="ECO:0000313" key="3">
    <source>
        <dbReference type="Proteomes" id="UP000095284"/>
    </source>
</evidence>
<dbReference type="EMBL" id="CAJFCV020000004">
    <property type="protein sequence ID" value="CAG9115092.1"/>
    <property type="molecule type" value="Genomic_DNA"/>
</dbReference>
<reference evidence="5" key="1">
    <citation type="submission" date="2016-11" db="UniProtKB">
        <authorList>
            <consortium name="WormBaseParasite"/>
        </authorList>
    </citation>
    <scope>IDENTIFICATION</scope>
</reference>
<feature type="compositionally biased region" description="Basic and acidic residues" evidence="1">
    <location>
        <begin position="318"/>
        <end position="331"/>
    </location>
</feature>
<evidence type="ECO:0000313" key="5">
    <source>
        <dbReference type="WBParaSite" id="BXY_0041000.1"/>
    </source>
</evidence>
<dbReference type="EMBL" id="CAJFDI010000004">
    <property type="protein sequence ID" value="CAD5225808.1"/>
    <property type="molecule type" value="Genomic_DNA"/>
</dbReference>
<feature type="region of interest" description="Disordered" evidence="1">
    <location>
        <begin position="173"/>
        <end position="351"/>
    </location>
</feature>
<sequence length="362" mass="40300">MVGLADKKKSYSVQLGGILYKEPTNKMHFRLPGEPLTLVIFERTLMFMRKFEVLYIIELAADSEFSFSKHHFELFTKDADQVLHHLNFCLENRADEQNFCNFFSRVLKNNAENGQKDPLVGHGEGPEQPVGGTALNSEYVKTLVTKFSSEAGRLFGHIIVDLAESFGRAIQSVGKQPHISDSATHTTIKQSVKRKRPPPRNTSHGEVLRMLRDSYSSGYSEGAEKASTELSDDGSLEDGIAQHQKRIRKNPAKRCGPRKVAPTQAEDNGIEIPEKEESQAEDNEDPSDDSDDSSDESNLETQREPAIQTSSKMSPIQAEERKDQIPQKEEIQAEDYPVCSDGGTDSSDEFEAAVVPIGARRG</sequence>
<reference evidence="2" key="2">
    <citation type="submission" date="2020-09" db="EMBL/GenBank/DDBJ databases">
        <authorList>
            <person name="Kikuchi T."/>
        </authorList>
    </citation>
    <scope>NUCLEOTIDE SEQUENCE</scope>
    <source>
        <strain evidence="2">Ka4C1</strain>
    </source>
</reference>
<evidence type="ECO:0000313" key="4">
    <source>
        <dbReference type="Proteomes" id="UP000659654"/>
    </source>
</evidence>
<dbReference type="Proteomes" id="UP000582659">
    <property type="component" value="Unassembled WGS sequence"/>
</dbReference>
<keyword evidence="4" id="KW-1185">Reference proteome</keyword>
<dbReference type="Proteomes" id="UP000659654">
    <property type="component" value="Unassembled WGS sequence"/>
</dbReference>